<feature type="transmembrane region" description="Helical" evidence="1">
    <location>
        <begin position="411"/>
        <end position="430"/>
    </location>
</feature>
<keyword evidence="1" id="KW-0812">Transmembrane</keyword>
<organism evidence="2 3">
    <name type="scientific">Mikania micrantha</name>
    <name type="common">bitter vine</name>
    <dbReference type="NCBI Taxonomy" id="192012"/>
    <lineage>
        <taxon>Eukaryota</taxon>
        <taxon>Viridiplantae</taxon>
        <taxon>Streptophyta</taxon>
        <taxon>Embryophyta</taxon>
        <taxon>Tracheophyta</taxon>
        <taxon>Spermatophyta</taxon>
        <taxon>Magnoliopsida</taxon>
        <taxon>eudicotyledons</taxon>
        <taxon>Gunneridae</taxon>
        <taxon>Pentapetalae</taxon>
        <taxon>asterids</taxon>
        <taxon>campanulids</taxon>
        <taxon>Asterales</taxon>
        <taxon>Asteraceae</taxon>
        <taxon>Asteroideae</taxon>
        <taxon>Heliantheae alliance</taxon>
        <taxon>Eupatorieae</taxon>
        <taxon>Mikania</taxon>
    </lineage>
</organism>
<dbReference type="AlphaFoldDB" id="A0A5N6PCX1"/>
<keyword evidence="1" id="KW-1133">Transmembrane helix</keyword>
<comment type="caution">
    <text evidence="2">The sequence shown here is derived from an EMBL/GenBank/DDBJ whole genome shotgun (WGS) entry which is preliminary data.</text>
</comment>
<reference evidence="2 3" key="1">
    <citation type="submission" date="2019-05" db="EMBL/GenBank/DDBJ databases">
        <title>Mikania micrantha, genome provides insights into the molecular mechanism of rapid growth.</title>
        <authorList>
            <person name="Liu B."/>
        </authorList>
    </citation>
    <scope>NUCLEOTIDE SEQUENCE [LARGE SCALE GENOMIC DNA]</scope>
    <source>
        <strain evidence="2">NLD-2019</strain>
        <tissue evidence="2">Leaf</tissue>
    </source>
</reference>
<dbReference type="EMBL" id="SZYD01000005">
    <property type="protein sequence ID" value="KAD6118966.1"/>
    <property type="molecule type" value="Genomic_DNA"/>
</dbReference>
<proteinExistence type="predicted"/>
<dbReference type="Proteomes" id="UP000326396">
    <property type="component" value="Linkage Group LG13"/>
</dbReference>
<name>A0A5N6PCX1_9ASTR</name>
<accession>A0A5N6PCX1</accession>
<evidence type="ECO:0000313" key="2">
    <source>
        <dbReference type="EMBL" id="KAD6118966.1"/>
    </source>
</evidence>
<feature type="transmembrane region" description="Helical" evidence="1">
    <location>
        <begin position="487"/>
        <end position="507"/>
    </location>
</feature>
<gene>
    <name evidence="2" type="ORF">E3N88_10237</name>
</gene>
<keyword evidence="3" id="KW-1185">Reference proteome</keyword>
<evidence type="ECO:0000256" key="1">
    <source>
        <dbReference type="SAM" id="Phobius"/>
    </source>
</evidence>
<protein>
    <submittedName>
        <fullName evidence="2">Uncharacterized protein</fullName>
    </submittedName>
</protein>
<feature type="transmembrane region" description="Helical" evidence="1">
    <location>
        <begin position="437"/>
        <end position="467"/>
    </location>
</feature>
<evidence type="ECO:0000313" key="3">
    <source>
        <dbReference type="Proteomes" id="UP000326396"/>
    </source>
</evidence>
<keyword evidence="1" id="KW-0472">Membrane</keyword>
<sequence length="583" mass="64243">MVINRKIKGRPTMWGRGRRKWVFQLVNRFTGLEVPHETGVLQQNPVGAAVAGPDGSAKANVAGACSINKKHDVEIGRELPATISGGPSTNAVRFSSLSDKQKASILGYIKVTHAVPKMVANAWSLLEWDYFKDQCNRLDLDPEFLVVDDDSFMDDYLLEDNILDSMDQVVSASHSVPESKKKTILKALTSKAKAVKAKDMARWSVGEWIYFVEQTRILKIDMTYAIEDVEEEDNDLNSFVGLVDFGSCPWFTSAESLRLYCCSLLFRGWTHLSWKGRGYYCVEKLLMGYLWPDIGGTWGVPLLKTHRYQPMVWRNVPSLGLDMLLGIHGKFLGYQGRGLAVIFVVFQATWMWHRFCCYLAWSTLLRPGAGSLDVSDGAEVGCHGPLVAWWRGFLLGWVGGRGGIRQLGRGGIRLVLGCLYFPCSASLNLWKHGCKQVAWVGAASGQGLGWSLIGLGLFWAGVWLIRWKPAVAAQFWHVVLLPWLQDMWATPWDLVLVLSTAFSWAGVLHVRPKLRLSGLGGHAMACAAPDMLGEAPDELEAASVWPVAAPAWPVVAPIRPHGVPTTLACGVGIGPLLGFGPIA</sequence>